<feature type="region of interest" description="Disordered" evidence="3">
    <location>
        <begin position="521"/>
        <end position="580"/>
    </location>
</feature>
<evidence type="ECO:0000256" key="2">
    <source>
        <dbReference type="PROSITE-ProRule" id="PRU00103"/>
    </source>
</evidence>
<dbReference type="GO" id="GO:0005737">
    <property type="term" value="C:cytoplasm"/>
    <property type="evidence" value="ECO:0007669"/>
    <property type="project" value="TreeGrafter"/>
</dbReference>
<dbReference type="Proteomes" id="UP001487740">
    <property type="component" value="Unassembled WGS sequence"/>
</dbReference>
<feature type="region of interest" description="Disordered" evidence="3">
    <location>
        <begin position="595"/>
        <end position="616"/>
    </location>
</feature>
<feature type="compositionally biased region" description="Polar residues" evidence="3">
    <location>
        <begin position="538"/>
        <end position="569"/>
    </location>
</feature>
<keyword evidence="1" id="KW-0677">Repeat</keyword>
<feature type="region of interest" description="Disordered" evidence="3">
    <location>
        <begin position="21"/>
        <end position="87"/>
    </location>
</feature>
<gene>
    <name evidence="4" type="ORF">O3P69_015760</name>
</gene>
<feature type="repeat" description="HEAT" evidence="2">
    <location>
        <begin position="339"/>
        <end position="377"/>
    </location>
</feature>
<feature type="compositionally biased region" description="Basic and acidic residues" evidence="3">
    <location>
        <begin position="755"/>
        <end position="766"/>
    </location>
</feature>
<feature type="compositionally biased region" description="Low complexity" evidence="3">
    <location>
        <begin position="432"/>
        <end position="445"/>
    </location>
</feature>
<feature type="compositionally biased region" description="Acidic residues" evidence="3">
    <location>
        <begin position="458"/>
        <end position="475"/>
    </location>
</feature>
<feature type="compositionally biased region" description="Basic and acidic residues" evidence="3">
    <location>
        <begin position="476"/>
        <end position="496"/>
    </location>
</feature>
<evidence type="ECO:0000313" key="4">
    <source>
        <dbReference type="EMBL" id="KAK8383520.1"/>
    </source>
</evidence>
<sequence>MSSRSASVYLNMADIYYFTDDETEHSKDESSGGGGEGPAGAVEDMGGPTCPGGGGSDEEDEEEEEEEGGGGGGGGPGDDGTCNSGYDDDLVSATPLARLIKCAHSDNYFDRQMVARSIQETLRAVVGVSEDVHAVLEIMASLSSNEEAAVRTELMEQVPQIAVLCHEYPTSLGGVVAGNLVPMVVRYLTDPNNQVRKTSQAALLVLLEQELVGREEVHNQVCPVILSLTSSDALDEFKTEAVALMSKMAPLIGRDMTERLFLQRFTALCSDALFQVRKVCASNFGDFCSVVGSRPTEEILVSRFVSLCEDGVWGVRKACAEVFMSVSCACSLATRKDRLSPVFVSLLTDQSRWVRVAAFQNLGPFISTFADPSVTGLHYNEEGVLVIGTPQDPAAPHHELNADTVVVSGRGEEGSEVEDGEKEKDGEGTTPHSESQEQVYSSSQHQDQEEDREWREEEPMEVEEEEEEEEEERGQDEEHHREDEISEVDGDRSREDPSIHLHSAEERRALAYLLSNASNANTLSTTDSHRSIPYSLPEHSSQYSAFTPTLPTQKEQQQLEDVQNQNVETSPHPDRPELESQLSPFTEAIRAASQGTLQTTSQEPDNAPVPATPPNTLPGSFDGNQMQGNNLLTVSGTEGHLHVHLDSNPAFNTFNYWRIPIPLVELPIPKIEVDINVTGQTTNVCVKAKVQENNDTYQNQVNLTVATDAVTNISMASSSQDMPPLQPHHNTIEADLETLAASLQGVMTEDDEEGERGGEERQHSDEEQQSEAVQVSATQPATYAQVCAASVTSVQHKGEAQPSILASRLTQARVNMSGGSVTEIKKREVDVVSPSDCVVPRPSLPSQPGLLSQRIVDPFTMMLPQGEKTQGQDHQPHSMEFVNLSQDIVPKTLLEHYISMTDPVRAETVDTELTRHCAYSLPAVALTLGRQNWPVLKDTYETLAGDMHWKVRRTLAFSIHELAVILGEEIAQSDLVPVFNGFIKDLDEVRIGVLKHLAHFLRLLRPQNRRDYLPRMDEFLRTDNENNWRFRLELATQLSDIIDLFSPQDCQTFIAPIALSLMADKVVHIRRTCYSVVCQLVKQLNCDGDPKYVEALSKQLREKFAQAPTWSQRQSYAFLCGQMVAENSLHISDWVHHFLPSLLALATDRVPNVRIAVAKMLTTHVACLDFCQNPENEVTLQVQEVLEMLRQDKDRDVGHFACCPMNTDCLMDPHDPTL</sequence>
<dbReference type="InterPro" id="IPR016024">
    <property type="entry name" value="ARM-type_fold"/>
</dbReference>
<evidence type="ECO:0000256" key="3">
    <source>
        <dbReference type="SAM" id="MobiDB-lite"/>
    </source>
</evidence>
<dbReference type="InterPro" id="IPR011989">
    <property type="entry name" value="ARM-like"/>
</dbReference>
<dbReference type="PROSITE" id="PS50077">
    <property type="entry name" value="HEAT_REPEAT"/>
    <property type="match status" value="1"/>
</dbReference>
<feature type="compositionally biased region" description="Acidic residues" evidence="3">
    <location>
        <begin position="56"/>
        <end position="68"/>
    </location>
</feature>
<organism evidence="4 5">
    <name type="scientific">Scylla paramamosain</name>
    <name type="common">Mud crab</name>
    <dbReference type="NCBI Taxonomy" id="85552"/>
    <lineage>
        <taxon>Eukaryota</taxon>
        <taxon>Metazoa</taxon>
        <taxon>Ecdysozoa</taxon>
        <taxon>Arthropoda</taxon>
        <taxon>Crustacea</taxon>
        <taxon>Multicrustacea</taxon>
        <taxon>Malacostraca</taxon>
        <taxon>Eumalacostraca</taxon>
        <taxon>Eucarida</taxon>
        <taxon>Decapoda</taxon>
        <taxon>Pleocyemata</taxon>
        <taxon>Brachyura</taxon>
        <taxon>Eubrachyura</taxon>
        <taxon>Portunoidea</taxon>
        <taxon>Portunidae</taxon>
        <taxon>Portuninae</taxon>
        <taxon>Scylla</taxon>
    </lineage>
</organism>
<evidence type="ECO:0000313" key="5">
    <source>
        <dbReference type="Proteomes" id="UP001487740"/>
    </source>
</evidence>
<dbReference type="GO" id="GO:0019888">
    <property type="term" value="F:protein phosphatase regulator activity"/>
    <property type="evidence" value="ECO:0007669"/>
    <property type="project" value="TreeGrafter"/>
</dbReference>
<feature type="region of interest" description="Disordered" evidence="3">
    <location>
        <begin position="388"/>
        <end position="496"/>
    </location>
</feature>
<feature type="compositionally biased region" description="Gly residues" evidence="3">
    <location>
        <begin position="69"/>
        <end position="78"/>
    </location>
</feature>
<evidence type="ECO:0000256" key="1">
    <source>
        <dbReference type="ARBA" id="ARBA00022737"/>
    </source>
</evidence>
<dbReference type="PANTHER" id="PTHR10648:SF1">
    <property type="entry name" value="SERINE_THREONINE-PROTEIN PHOSPHATASE 4 REGULATORY SUBUNIT 1"/>
    <property type="match status" value="1"/>
</dbReference>
<reference evidence="4 5" key="1">
    <citation type="submission" date="2023-03" db="EMBL/GenBank/DDBJ databases">
        <title>High-quality genome of Scylla paramamosain provides insights in environmental adaptation.</title>
        <authorList>
            <person name="Zhang L."/>
        </authorList>
    </citation>
    <scope>NUCLEOTIDE SEQUENCE [LARGE SCALE GENOMIC DNA]</scope>
    <source>
        <strain evidence="4">LZ_2023a</strain>
        <tissue evidence="4">Muscle</tissue>
    </source>
</reference>
<keyword evidence="5" id="KW-1185">Reference proteome</keyword>
<dbReference type="PANTHER" id="PTHR10648">
    <property type="entry name" value="SERINE/THREONINE-PROTEIN PHOSPHATASE PP2A 65 KDA REGULATORY SUBUNIT"/>
    <property type="match status" value="1"/>
</dbReference>
<dbReference type="EMBL" id="JARAKH010000036">
    <property type="protein sequence ID" value="KAK8383520.1"/>
    <property type="molecule type" value="Genomic_DNA"/>
</dbReference>
<dbReference type="InterPro" id="IPR051023">
    <property type="entry name" value="PP2A_Regulatory_Subunit_A"/>
</dbReference>
<evidence type="ECO:0008006" key="6">
    <source>
        <dbReference type="Google" id="ProtNLM"/>
    </source>
</evidence>
<feature type="region of interest" description="Disordered" evidence="3">
    <location>
        <begin position="747"/>
        <end position="775"/>
    </location>
</feature>
<dbReference type="AlphaFoldDB" id="A0AAW0T9B6"/>
<proteinExistence type="predicted"/>
<dbReference type="Gene3D" id="1.25.10.10">
    <property type="entry name" value="Leucine-rich Repeat Variant"/>
    <property type="match status" value="3"/>
</dbReference>
<protein>
    <recommendedName>
        <fullName evidence="6">Serine/threonine-protein phosphatase 4 regulatory subunit 1</fullName>
    </recommendedName>
</protein>
<comment type="caution">
    <text evidence="4">The sequence shown here is derived from an EMBL/GenBank/DDBJ whole genome shotgun (WGS) entry which is preliminary data.</text>
</comment>
<dbReference type="InterPro" id="IPR021133">
    <property type="entry name" value="HEAT_type_2"/>
</dbReference>
<name>A0AAW0T9B6_SCYPA</name>
<feature type="compositionally biased region" description="Polar residues" evidence="3">
    <location>
        <begin position="595"/>
        <end position="604"/>
    </location>
</feature>
<accession>A0AAW0T9B6</accession>
<dbReference type="SUPFAM" id="SSF48371">
    <property type="entry name" value="ARM repeat"/>
    <property type="match status" value="1"/>
</dbReference>